<dbReference type="Proteomes" id="UP001159405">
    <property type="component" value="Unassembled WGS sequence"/>
</dbReference>
<keyword evidence="5" id="KW-1185">Reference proteome</keyword>
<evidence type="ECO:0008006" key="6">
    <source>
        <dbReference type="Google" id="ProtNLM"/>
    </source>
</evidence>
<evidence type="ECO:0000256" key="1">
    <source>
        <dbReference type="SAM" id="MobiDB-lite"/>
    </source>
</evidence>
<evidence type="ECO:0000259" key="3">
    <source>
        <dbReference type="Pfam" id="PF20209"/>
    </source>
</evidence>
<evidence type="ECO:0000313" key="4">
    <source>
        <dbReference type="EMBL" id="CAH3141297.1"/>
    </source>
</evidence>
<comment type="caution">
    <text evidence="4">The sequence shown here is derived from an EMBL/GenBank/DDBJ whole genome shotgun (WGS) entry which is preliminary data.</text>
</comment>
<accession>A0ABN8PD68</accession>
<evidence type="ECO:0000313" key="5">
    <source>
        <dbReference type="Proteomes" id="UP001159405"/>
    </source>
</evidence>
<sequence length="963" mass="109824">MCTRCRRDKKVPKVWSGENNMDPMAVPKILSDMSDAEQMLIARLAPTVHVHLLKHGGIASKGHCIAFPQAVQEPATILPRLPAEVDIIRVRRQGKDDTHKDFRVRRHRVEGALRWLKDNNPAYGDVVIDGARIQNLPEDGELPNLRTVEFSETERVDDQGPAPQQLNAGETDCTDDSTVSGVILPEPGVNVQAQVEAAVNEVVSEPTSEFTTPYFFTMAFPCLFPYGKGDFHINRPVTYPSLHDWAEHLLWYQDGRFARHKVWKFFVHNMIMRKRALKQSRFFVDQQLGDPHITVADLQERLARGDTFTDKFLYFGANLRGIAQYWQQRRRELRALVEFMVNEKRGLPSFFMTGSCAEFYFPPLRRLLEEYILQTKGEEVNLAEDSNARFKAVQENTHVVVSYFDLRTQAYHEKSRGQIHWHQLSWREDRQPHQLLHEACEDGCEYEEYAARLSQWAYETFAMTALHLAGNDEEGQPRKDLWPPPEGTAEPISDDRDPLVKVLMQIAATQDAILEDNLLLVNRVGLHSCSDYCLRTPRHPEQGLQPRERVCRMEFGSEYRPGKKIHSNPEIVEDHNGAPHLEMPRDHPRVVQHSRYQLQSWRANGDVSLILSNSPPDNPSTDDIIAIIGYVCGYACKDSEPTGATSDLFKDMVNAVDAGDADQVTGKSMCAKMLIKTVGRRDISGPEASFELIGLALWRCSLPFTYLSMSGSRRLERDGETATRSTPLDKYLARSQDEHCSCTDRWKALACNELTVPTGPLLEKMQKKCENLKVLVGDERSMFGRMGWMEQHARYAINKGANADQLWGGIPVAVFMGDDVQLPPVCDTPVYISDCRSAPSNHGHLVWTMFDSAVELTQIIRQNESEQQLRDVLMSLRNYTTTPQQIHWLQQFQWHNLRTSHGPELLARMDEQGLYVFPTHRLEWQRNKTKLLECNRQPNHPVAKIKAVHNGRHAVKADSNKAG</sequence>
<feature type="region of interest" description="Disordered" evidence="1">
    <location>
        <begin position="152"/>
        <end position="176"/>
    </location>
</feature>
<dbReference type="Pfam" id="PF20209">
    <property type="entry name" value="DUF6570"/>
    <property type="match status" value="1"/>
</dbReference>
<gene>
    <name evidence="4" type="ORF">PLOB_00041733</name>
</gene>
<protein>
    <recommendedName>
        <fullName evidence="6">DNA helicase</fullName>
    </recommendedName>
</protein>
<dbReference type="InterPro" id="IPR046700">
    <property type="entry name" value="DUF6570"/>
</dbReference>
<dbReference type="InterPro" id="IPR025476">
    <property type="entry name" value="Helitron_helicase-like"/>
</dbReference>
<organism evidence="4 5">
    <name type="scientific">Porites lobata</name>
    <dbReference type="NCBI Taxonomy" id="104759"/>
    <lineage>
        <taxon>Eukaryota</taxon>
        <taxon>Metazoa</taxon>
        <taxon>Cnidaria</taxon>
        <taxon>Anthozoa</taxon>
        <taxon>Hexacorallia</taxon>
        <taxon>Scleractinia</taxon>
        <taxon>Fungiina</taxon>
        <taxon>Poritidae</taxon>
        <taxon>Porites</taxon>
    </lineage>
</organism>
<dbReference type="EMBL" id="CALNXK010000066">
    <property type="protein sequence ID" value="CAH3141297.1"/>
    <property type="molecule type" value="Genomic_DNA"/>
</dbReference>
<evidence type="ECO:0000259" key="2">
    <source>
        <dbReference type="Pfam" id="PF14214"/>
    </source>
</evidence>
<name>A0ABN8PD68_9CNID</name>
<reference evidence="4 5" key="1">
    <citation type="submission" date="2022-05" db="EMBL/GenBank/DDBJ databases">
        <authorList>
            <consortium name="Genoscope - CEA"/>
            <person name="William W."/>
        </authorList>
    </citation>
    <scope>NUCLEOTIDE SEQUENCE [LARGE SCALE GENOMIC DNA]</scope>
</reference>
<feature type="domain" description="DUF6570" evidence="3">
    <location>
        <begin position="9"/>
        <end position="133"/>
    </location>
</feature>
<feature type="region of interest" description="Disordered" evidence="1">
    <location>
        <begin position="472"/>
        <end position="494"/>
    </location>
</feature>
<proteinExistence type="predicted"/>
<dbReference type="Pfam" id="PF14214">
    <property type="entry name" value="Helitron_like_N"/>
    <property type="match status" value="1"/>
</dbReference>
<feature type="domain" description="Helitron helicase-like" evidence="2">
    <location>
        <begin position="245"/>
        <end position="414"/>
    </location>
</feature>